<dbReference type="Gene3D" id="3.40.630.30">
    <property type="match status" value="1"/>
</dbReference>
<dbReference type="OrthoDB" id="9801669at2"/>
<dbReference type="Proteomes" id="UP000186513">
    <property type="component" value="Unassembled WGS sequence"/>
</dbReference>
<organism evidence="2 3">
    <name type="scientific">Chitinimonas taiwanensis DSM 18899</name>
    <dbReference type="NCBI Taxonomy" id="1121279"/>
    <lineage>
        <taxon>Bacteria</taxon>
        <taxon>Pseudomonadati</taxon>
        <taxon>Pseudomonadota</taxon>
        <taxon>Betaproteobacteria</taxon>
        <taxon>Neisseriales</taxon>
        <taxon>Chitinibacteraceae</taxon>
        <taxon>Chitinimonas</taxon>
    </lineage>
</organism>
<dbReference type="EMBL" id="FPKR01000015">
    <property type="protein sequence ID" value="SFZ79138.1"/>
    <property type="molecule type" value="Genomic_DNA"/>
</dbReference>
<reference evidence="2 3" key="1">
    <citation type="submission" date="2016-11" db="EMBL/GenBank/DDBJ databases">
        <authorList>
            <person name="Jaros S."/>
            <person name="Januszkiewicz K."/>
            <person name="Wedrychowicz H."/>
        </authorList>
    </citation>
    <scope>NUCLEOTIDE SEQUENCE [LARGE SCALE GENOMIC DNA]</scope>
    <source>
        <strain evidence="2 3">DSM 18899</strain>
    </source>
</reference>
<dbReference type="RefSeq" id="WP_072429875.1">
    <property type="nucleotide sequence ID" value="NZ_FPKR01000015.1"/>
</dbReference>
<dbReference type="PANTHER" id="PTHR43792">
    <property type="entry name" value="GNAT FAMILY, PUTATIVE (AFU_ORTHOLOGUE AFUA_3G00765)-RELATED-RELATED"/>
    <property type="match status" value="1"/>
</dbReference>
<feature type="domain" description="N-acetyltransferase" evidence="1">
    <location>
        <begin position="21"/>
        <end position="173"/>
    </location>
</feature>
<dbReference type="AlphaFoldDB" id="A0A1K2HS91"/>
<dbReference type="InterPro" id="IPR016181">
    <property type="entry name" value="Acyl_CoA_acyltransferase"/>
</dbReference>
<dbReference type="Pfam" id="PF13302">
    <property type="entry name" value="Acetyltransf_3"/>
    <property type="match status" value="1"/>
</dbReference>
<dbReference type="STRING" id="1121279.SAMN02745887_03394"/>
<evidence type="ECO:0000259" key="1">
    <source>
        <dbReference type="PROSITE" id="PS51186"/>
    </source>
</evidence>
<name>A0A1K2HS91_9NEIS</name>
<keyword evidence="3" id="KW-1185">Reference proteome</keyword>
<dbReference type="InterPro" id="IPR051531">
    <property type="entry name" value="N-acetyltransferase"/>
</dbReference>
<dbReference type="PROSITE" id="PS51186">
    <property type="entry name" value="GNAT"/>
    <property type="match status" value="1"/>
</dbReference>
<dbReference type="PANTHER" id="PTHR43792:SF1">
    <property type="entry name" value="N-ACETYLTRANSFERASE DOMAIN-CONTAINING PROTEIN"/>
    <property type="match status" value="1"/>
</dbReference>
<gene>
    <name evidence="2" type="ORF">SAMN02745887_03394</name>
</gene>
<proteinExistence type="predicted"/>
<evidence type="ECO:0000313" key="2">
    <source>
        <dbReference type="EMBL" id="SFZ79138.1"/>
    </source>
</evidence>
<dbReference type="InterPro" id="IPR000182">
    <property type="entry name" value="GNAT_dom"/>
</dbReference>
<evidence type="ECO:0000313" key="3">
    <source>
        <dbReference type="Proteomes" id="UP000186513"/>
    </source>
</evidence>
<sequence length="189" mass="20896">MSDTQTPRLNMEVLRPSHAAELFDPFQPAELYRYIPGKPPATLADLQRGYGEFAAGAPADSGELWLNWVVRERSSHQCIGTLQATVFADGLLWVGYKFAPAHWGQGYASEALRWLLGELARRLPGRAILAAADHRHLASIRVLQKAGFRFLRREAAELHGEASQDDIYRYQAAVTEADHVQAASAAGSR</sequence>
<dbReference type="GO" id="GO:0016747">
    <property type="term" value="F:acyltransferase activity, transferring groups other than amino-acyl groups"/>
    <property type="evidence" value="ECO:0007669"/>
    <property type="project" value="InterPro"/>
</dbReference>
<accession>A0A1K2HS91</accession>
<protein>
    <submittedName>
        <fullName evidence="2">Protein N-acetyltransferase, RimJ/RimL family</fullName>
    </submittedName>
</protein>
<keyword evidence="2" id="KW-0808">Transferase</keyword>
<dbReference type="SUPFAM" id="SSF55729">
    <property type="entry name" value="Acyl-CoA N-acyltransferases (Nat)"/>
    <property type="match status" value="1"/>
</dbReference>